<reference evidence="7 8" key="1">
    <citation type="journal article" date="2012" name="Int. J. Syst. Evol. Microbiol.">
        <title>Marinomonas hwangdonensis sp. nov., isolated from seawater.</title>
        <authorList>
            <person name="Jung Y.T."/>
            <person name="Oh T.K."/>
            <person name="Yoon J.H."/>
        </authorList>
    </citation>
    <scope>NUCLEOTIDE SEQUENCE [LARGE SCALE GENOMIC DNA]</scope>
    <source>
        <strain evidence="7 8">HDW-15</strain>
    </source>
</reference>
<feature type="transmembrane region" description="Helical" evidence="5">
    <location>
        <begin position="94"/>
        <end position="113"/>
    </location>
</feature>
<feature type="transmembrane region" description="Helical" evidence="5">
    <location>
        <begin position="125"/>
        <end position="152"/>
    </location>
</feature>
<feature type="transmembrane region" description="Helical" evidence="5">
    <location>
        <begin position="192"/>
        <end position="212"/>
    </location>
</feature>
<evidence type="ECO:0000259" key="6">
    <source>
        <dbReference type="PROSITE" id="PS50850"/>
    </source>
</evidence>
<dbReference type="Gene3D" id="1.20.1250.20">
    <property type="entry name" value="MFS general substrate transporter like domains"/>
    <property type="match status" value="1"/>
</dbReference>
<accession>A0A3M8QEI9</accession>
<feature type="transmembrane region" description="Helical" evidence="5">
    <location>
        <begin position="29"/>
        <end position="49"/>
    </location>
</feature>
<name>A0A3M8QEI9_9GAMM</name>
<evidence type="ECO:0000256" key="3">
    <source>
        <dbReference type="ARBA" id="ARBA00022989"/>
    </source>
</evidence>
<dbReference type="InterPro" id="IPR020846">
    <property type="entry name" value="MFS_dom"/>
</dbReference>
<dbReference type="InterPro" id="IPR001958">
    <property type="entry name" value="Tet-R_TetA/multi-R_MdtG-like"/>
</dbReference>
<feature type="domain" description="Major facilitator superfamily (MFS) profile" evidence="6">
    <location>
        <begin position="27"/>
        <end position="416"/>
    </location>
</feature>
<dbReference type="AlphaFoldDB" id="A0A3M8QEI9"/>
<organism evidence="7 8">
    <name type="scientific">Marinomonas hwangdonensis</name>
    <dbReference type="NCBI Taxonomy" id="1053647"/>
    <lineage>
        <taxon>Bacteria</taxon>
        <taxon>Pseudomonadati</taxon>
        <taxon>Pseudomonadota</taxon>
        <taxon>Gammaproteobacteria</taxon>
        <taxon>Oceanospirillales</taxon>
        <taxon>Oceanospirillaceae</taxon>
        <taxon>Marinomonas</taxon>
    </lineage>
</organism>
<comment type="subcellular location">
    <subcellularLocation>
        <location evidence="1">Membrane</location>
        <topology evidence="1">Multi-pass membrane protein</topology>
    </subcellularLocation>
</comment>
<gene>
    <name evidence="7" type="ORF">EBI00_02065</name>
</gene>
<keyword evidence="8" id="KW-1185">Reference proteome</keyword>
<dbReference type="InterPro" id="IPR036259">
    <property type="entry name" value="MFS_trans_sf"/>
</dbReference>
<feature type="transmembrane region" description="Helical" evidence="5">
    <location>
        <begin position="364"/>
        <end position="383"/>
    </location>
</feature>
<comment type="caution">
    <text evidence="7">The sequence shown here is derived from an EMBL/GenBank/DDBJ whole genome shotgun (WGS) entry which is preliminary data.</text>
</comment>
<dbReference type="Pfam" id="PF07690">
    <property type="entry name" value="MFS_1"/>
    <property type="match status" value="1"/>
</dbReference>
<evidence type="ECO:0000256" key="2">
    <source>
        <dbReference type="ARBA" id="ARBA00022692"/>
    </source>
</evidence>
<feature type="transmembrane region" description="Helical" evidence="5">
    <location>
        <begin position="61"/>
        <end position="82"/>
    </location>
</feature>
<dbReference type="Proteomes" id="UP000280507">
    <property type="component" value="Unassembled WGS sequence"/>
</dbReference>
<dbReference type="PROSITE" id="PS50850">
    <property type="entry name" value="MFS"/>
    <property type="match status" value="1"/>
</dbReference>
<dbReference type="EMBL" id="RIZG01000001">
    <property type="protein sequence ID" value="RNF53110.1"/>
    <property type="molecule type" value="Genomic_DNA"/>
</dbReference>
<feature type="transmembrane region" description="Helical" evidence="5">
    <location>
        <begin position="233"/>
        <end position="254"/>
    </location>
</feature>
<evidence type="ECO:0000256" key="5">
    <source>
        <dbReference type="SAM" id="Phobius"/>
    </source>
</evidence>
<evidence type="ECO:0000313" key="7">
    <source>
        <dbReference type="EMBL" id="RNF53110.1"/>
    </source>
</evidence>
<proteinExistence type="predicted"/>
<keyword evidence="2 5" id="KW-0812">Transmembrane</keyword>
<protein>
    <submittedName>
        <fullName evidence="7">MFS transporter</fullName>
    </submittedName>
</protein>
<dbReference type="InterPro" id="IPR011701">
    <property type="entry name" value="MFS"/>
</dbReference>
<dbReference type="GO" id="GO:0022857">
    <property type="term" value="F:transmembrane transporter activity"/>
    <property type="evidence" value="ECO:0007669"/>
    <property type="project" value="InterPro"/>
</dbReference>
<dbReference type="OrthoDB" id="65739at2"/>
<dbReference type="SUPFAM" id="SSF103473">
    <property type="entry name" value="MFS general substrate transporter"/>
    <property type="match status" value="1"/>
</dbReference>
<feature type="transmembrane region" description="Helical" evidence="5">
    <location>
        <begin position="303"/>
        <end position="321"/>
    </location>
</feature>
<keyword evidence="3 5" id="KW-1133">Transmembrane helix</keyword>
<sequence>MGYPSANNVSANNVSVNNSPRNNSRLPRWLLLSCLIAVGIGQSFIFTSLPPIGREIGLADVRISTLITAGAATFVMAAFLWGRIINRIGRVRSVIVGMSSYAITIALTGWVLQEALTENLTAEQTYYGVLILRVIFSLGVAGVLPAIQTYLIAHTDVKYRSSTIALIGASFSIGMILGPAFASLLSGLGLTAPFYIIGLFTGSVAILVWFFVTDAQHVRQLEKPVAINWFVQPVLPFLVMSVFSILSMTGVQQIMSFLIQDRFELNVAQTTQQLGFAMMTMSCFSILVQMILVPRLQLGVVKLVYYGVAVGLLSQFAFVFLNNYMGVLLAMALFGTGFGFLFPGIVTAQTLLVKDHLQSRVASINAAMQGLGAALGPVIMASLYQLDQWVPFVALMVGLLLVLGAFVYCRSKPKYDF</sequence>
<dbReference type="PRINTS" id="PR01035">
    <property type="entry name" value="TCRTETA"/>
</dbReference>
<feature type="transmembrane region" description="Helical" evidence="5">
    <location>
        <begin position="164"/>
        <end position="186"/>
    </location>
</feature>
<feature type="transmembrane region" description="Helical" evidence="5">
    <location>
        <begin position="327"/>
        <end position="352"/>
    </location>
</feature>
<dbReference type="PANTHER" id="PTHR23546:SF1">
    <property type="entry name" value="MEMBRANE PROTEIN"/>
    <property type="match status" value="1"/>
</dbReference>
<feature type="transmembrane region" description="Helical" evidence="5">
    <location>
        <begin position="274"/>
        <end position="296"/>
    </location>
</feature>
<evidence type="ECO:0000256" key="1">
    <source>
        <dbReference type="ARBA" id="ARBA00004141"/>
    </source>
</evidence>
<evidence type="ECO:0000256" key="4">
    <source>
        <dbReference type="ARBA" id="ARBA00023136"/>
    </source>
</evidence>
<keyword evidence="4 5" id="KW-0472">Membrane</keyword>
<dbReference type="GO" id="GO:0016020">
    <property type="term" value="C:membrane"/>
    <property type="evidence" value="ECO:0007669"/>
    <property type="project" value="UniProtKB-SubCell"/>
</dbReference>
<dbReference type="PANTHER" id="PTHR23546">
    <property type="entry name" value="TRANSPORT PROTEIN"/>
    <property type="match status" value="1"/>
</dbReference>
<evidence type="ECO:0000313" key="8">
    <source>
        <dbReference type="Proteomes" id="UP000280507"/>
    </source>
</evidence>
<feature type="transmembrane region" description="Helical" evidence="5">
    <location>
        <begin position="389"/>
        <end position="409"/>
    </location>
</feature>